<dbReference type="AlphaFoldDB" id="A0A7Y2EFT4"/>
<protein>
    <submittedName>
        <fullName evidence="1">Uncharacterized protein</fullName>
    </submittedName>
</protein>
<gene>
    <name evidence="1" type="ORF">HKN21_11355</name>
</gene>
<proteinExistence type="predicted"/>
<organism evidence="1 2">
    <name type="scientific">Eiseniibacteriota bacterium</name>
    <dbReference type="NCBI Taxonomy" id="2212470"/>
    <lineage>
        <taxon>Bacteria</taxon>
        <taxon>Candidatus Eiseniibacteriota</taxon>
    </lineage>
</organism>
<dbReference type="Proteomes" id="UP000547674">
    <property type="component" value="Unassembled WGS sequence"/>
</dbReference>
<evidence type="ECO:0000313" key="1">
    <source>
        <dbReference type="EMBL" id="NNF07348.1"/>
    </source>
</evidence>
<name>A0A7Y2EFT4_UNCEI</name>
<evidence type="ECO:0000313" key="2">
    <source>
        <dbReference type="Proteomes" id="UP000547674"/>
    </source>
</evidence>
<reference evidence="1 2" key="1">
    <citation type="submission" date="2020-03" db="EMBL/GenBank/DDBJ databases">
        <title>Metabolic flexibility allows generalist bacteria to become dominant in a frequently disturbed ecosystem.</title>
        <authorList>
            <person name="Chen Y.-J."/>
            <person name="Leung P.M."/>
            <person name="Bay S.K."/>
            <person name="Hugenholtz P."/>
            <person name="Kessler A.J."/>
            <person name="Shelley G."/>
            <person name="Waite D.W."/>
            <person name="Cook P.L."/>
            <person name="Greening C."/>
        </authorList>
    </citation>
    <scope>NUCLEOTIDE SEQUENCE [LARGE SCALE GENOMIC DNA]</scope>
    <source>
        <strain evidence="1">SS_bin_28</strain>
    </source>
</reference>
<sequence>MSKGPPVKTSRLFALGVLSLLASVIPLTGYAQGVRFSQLTSCPGGSLVFLAQDSEGAASDTLCLRPQSGELQWIGGPVRSLARSNGRLFAATRLGLLDMESRNLHPWQRPIVGILPEETDSWPSLKTPLEHSLEGVPQIGETTPFPERYLRLADGTLVFLVDAANPHTYDYRLHDLHTRIEDKVEWRLNRNLEVREWVLSPDSLSWAVVGRLHLPDYGGSQREVVIAGKHGVSHTFSLGTPRSVFWDEGKVLWIWTEEGDIYRLHPQEGAWGQEKVDVKQIDCPCPPNEPEGLWAWTLPQPYAQKQSALAQLSRMKDPGDGSLIRTWLSNESSNSFRPCWGAYLTEAALRQSLPSPPVPGAVARKVAPGTYAGTVAQVRVPENTGIATLHQVDRQGGMASEIWWRFNGGGSPVRMVGPWMRSVQSYPNNVATTP</sequence>
<accession>A0A7Y2EFT4</accession>
<dbReference type="EMBL" id="JABDJR010000456">
    <property type="protein sequence ID" value="NNF07348.1"/>
    <property type="molecule type" value="Genomic_DNA"/>
</dbReference>
<comment type="caution">
    <text evidence="1">The sequence shown here is derived from an EMBL/GenBank/DDBJ whole genome shotgun (WGS) entry which is preliminary data.</text>
</comment>